<dbReference type="GO" id="GO:0050661">
    <property type="term" value="F:NADP binding"/>
    <property type="evidence" value="ECO:0007669"/>
    <property type="project" value="UniProtKB-UniRule"/>
</dbReference>
<evidence type="ECO:0000256" key="2">
    <source>
        <dbReference type="ARBA" id="ARBA00009975"/>
    </source>
</evidence>
<dbReference type="Proteomes" id="UP000249547">
    <property type="component" value="Unassembled WGS sequence"/>
</dbReference>
<dbReference type="PROSITE" id="PS00069">
    <property type="entry name" value="G6P_DEHYDROGENASE"/>
    <property type="match status" value="1"/>
</dbReference>
<evidence type="ECO:0000313" key="11">
    <source>
        <dbReference type="Proteomes" id="UP000249547"/>
    </source>
</evidence>
<feature type="binding site" evidence="7">
    <location>
        <position position="243"/>
    </location>
    <ligand>
        <name>substrate</name>
    </ligand>
</feature>
<evidence type="ECO:0000259" key="9">
    <source>
        <dbReference type="Pfam" id="PF02781"/>
    </source>
</evidence>
<evidence type="ECO:0000256" key="1">
    <source>
        <dbReference type="ARBA" id="ARBA00004937"/>
    </source>
</evidence>
<name>A0A327R2R5_9BACT</name>
<reference evidence="10 11" key="1">
    <citation type="submission" date="2018-06" db="EMBL/GenBank/DDBJ databases">
        <title>Genomic Encyclopedia of Archaeal and Bacterial Type Strains, Phase II (KMG-II): from individual species to whole genera.</title>
        <authorList>
            <person name="Goeker M."/>
        </authorList>
    </citation>
    <scope>NUCLEOTIDE SEQUENCE [LARGE SCALE GENOMIC DNA]</scope>
    <source>
        <strain evidence="10 11">DSM 23857</strain>
    </source>
</reference>
<dbReference type="Pfam" id="PF00479">
    <property type="entry name" value="G6PD_N"/>
    <property type="match status" value="1"/>
</dbReference>
<feature type="domain" description="Glucose-6-phosphate dehydrogenase NAD-binding" evidence="8">
    <location>
        <begin position="14"/>
        <end position="195"/>
    </location>
</feature>
<evidence type="ECO:0000259" key="8">
    <source>
        <dbReference type="Pfam" id="PF00479"/>
    </source>
</evidence>
<keyword evidence="11" id="KW-1185">Reference proteome</keyword>
<dbReference type="EMBL" id="QLLL01000001">
    <property type="protein sequence ID" value="RAJ10921.1"/>
    <property type="molecule type" value="Genomic_DNA"/>
</dbReference>
<dbReference type="InterPro" id="IPR001282">
    <property type="entry name" value="G6P_DH"/>
</dbReference>
<protein>
    <recommendedName>
        <fullName evidence="7">Glucose-6-phosphate 1-dehydrogenase</fullName>
        <shortName evidence="7">G6PD</shortName>
        <ecNumber evidence="7">1.1.1.49</ecNumber>
    </recommendedName>
</protein>
<feature type="domain" description="Glucose-6-phosphate dehydrogenase C-terminal" evidence="9">
    <location>
        <begin position="197"/>
        <end position="495"/>
    </location>
</feature>
<feature type="binding site" evidence="7">
    <location>
        <position position="348"/>
    </location>
    <ligand>
        <name>substrate</name>
    </ligand>
</feature>
<feature type="binding site" evidence="7">
    <location>
        <position position="353"/>
    </location>
    <ligand>
        <name>substrate</name>
    </ligand>
</feature>
<dbReference type="PRINTS" id="PR00079">
    <property type="entry name" value="G6PDHDRGNASE"/>
</dbReference>
<dbReference type="EC" id="1.1.1.49" evidence="7"/>
<evidence type="ECO:0000256" key="3">
    <source>
        <dbReference type="ARBA" id="ARBA00022526"/>
    </source>
</evidence>
<feature type="binding site" evidence="7">
    <location>
        <position position="190"/>
    </location>
    <ligand>
        <name>substrate</name>
    </ligand>
</feature>
<comment type="caution">
    <text evidence="10">The sequence shown here is derived from an EMBL/GenBank/DDBJ whole genome shotgun (WGS) entry which is preliminary data.</text>
</comment>
<dbReference type="Gene3D" id="3.30.360.10">
    <property type="entry name" value="Dihydrodipicolinate Reductase, domain 2"/>
    <property type="match status" value="1"/>
</dbReference>
<dbReference type="OrthoDB" id="9802739at2"/>
<dbReference type="GO" id="GO:0006006">
    <property type="term" value="P:glucose metabolic process"/>
    <property type="evidence" value="ECO:0007669"/>
    <property type="project" value="UniProtKB-KW"/>
</dbReference>
<feature type="binding site" evidence="7">
    <location>
        <position position="156"/>
    </location>
    <ligand>
        <name>NADP(+)</name>
        <dbReference type="ChEBI" id="CHEBI:58349"/>
    </ligand>
</feature>
<organism evidence="10 11">
    <name type="scientific">Chitinophaga skermanii</name>
    <dbReference type="NCBI Taxonomy" id="331697"/>
    <lineage>
        <taxon>Bacteria</taxon>
        <taxon>Pseudomonadati</taxon>
        <taxon>Bacteroidota</taxon>
        <taxon>Chitinophagia</taxon>
        <taxon>Chitinophagales</taxon>
        <taxon>Chitinophagaceae</taxon>
        <taxon>Chitinophaga</taxon>
    </lineage>
</organism>
<dbReference type="Gene3D" id="3.40.50.720">
    <property type="entry name" value="NAD(P)-binding Rossmann-like Domain"/>
    <property type="match status" value="1"/>
</dbReference>
<dbReference type="PANTHER" id="PTHR23429">
    <property type="entry name" value="GLUCOSE-6-PHOSPHATE 1-DEHYDROGENASE G6PD"/>
    <property type="match status" value="1"/>
</dbReference>
<dbReference type="InterPro" id="IPR022675">
    <property type="entry name" value="G6P_DH_C"/>
</dbReference>
<keyword evidence="3 7" id="KW-0313">Glucose metabolism</keyword>
<dbReference type="InterPro" id="IPR019796">
    <property type="entry name" value="G6P_DH_AS"/>
</dbReference>
<dbReference type="InterPro" id="IPR036291">
    <property type="entry name" value="NAD(P)-bd_dom_sf"/>
</dbReference>
<dbReference type="AlphaFoldDB" id="A0A327R2R5"/>
<feature type="binding site" evidence="7">
    <location>
        <position position="224"/>
    </location>
    <ligand>
        <name>substrate</name>
    </ligand>
</feature>
<comment type="catalytic activity">
    <reaction evidence="7">
        <text>D-glucose 6-phosphate + NADP(+) = 6-phospho-D-glucono-1,5-lactone + NADPH + H(+)</text>
        <dbReference type="Rhea" id="RHEA:15841"/>
        <dbReference type="ChEBI" id="CHEBI:15378"/>
        <dbReference type="ChEBI" id="CHEBI:57783"/>
        <dbReference type="ChEBI" id="CHEBI:57955"/>
        <dbReference type="ChEBI" id="CHEBI:58349"/>
        <dbReference type="ChEBI" id="CHEBI:61548"/>
        <dbReference type="EC" id="1.1.1.49"/>
    </reaction>
</comment>
<feature type="active site" description="Proton acceptor" evidence="7">
    <location>
        <position position="248"/>
    </location>
</feature>
<dbReference type="GO" id="GO:0009051">
    <property type="term" value="P:pentose-phosphate shunt, oxidative branch"/>
    <property type="evidence" value="ECO:0007669"/>
    <property type="project" value="TreeGrafter"/>
</dbReference>
<dbReference type="UniPathway" id="UPA00115">
    <property type="reaction ID" value="UER00408"/>
</dbReference>
<gene>
    <name evidence="7" type="primary">zwf</name>
    <name evidence="10" type="ORF">LX64_00528</name>
</gene>
<evidence type="ECO:0000313" key="10">
    <source>
        <dbReference type="EMBL" id="RAJ10921.1"/>
    </source>
</evidence>
<dbReference type="NCBIfam" id="TIGR00871">
    <property type="entry name" value="zwf"/>
    <property type="match status" value="1"/>
</dbReference>
<evidence type="ECO:0000256" key="6">
    <source>
        <dbReference type="ARBA" id="ARBA00023277"/>
    </source>
</evidence>
<comment type="similarity">
    <text evidence="2 7">Belongs to the glucose-6-phosphate dehydrogenase family.</text>
</comment>
<dbReference type="RefSeq" id="WP_111596039.1">
    <property type="nucleotide sequence ID" value="NZ_QLLL01000001.1"/>
</dbReference>
<comment type="function">
    <text evidence="7">Catalyzes the oxidation of glucose 6-phosphate to 6-phosphogluconolactone.</text>
</comment>
<dbReference type="Pfam" id="PF02781">
    <property type="entry name" value="G6PD_C"/>
    <property type="match status" value="1"/>
</dbReference>
<feature type="binding site" evidence="7">
    <location>
        <position position="186"/>
    </location>
    <ligand>
        <name>substrate</name>
    </ligand>
</feature>
<keyword evidence="5 7" id="KW-0560">Oxidoreductase</keyword>
<dbReference type="InterPro" id="IPR022674">
    <property type="entry name" value="G6P_DH_NAD-bd"/>
</dbReference>
<sequence>MLHHKRPPASILFIFGGSGDLNLRKLTPALYNLFLDDWMPEQFAIAGIGRTNYTDEDYRVRLVDGIKKFSRENDGGDSHLEEFFQHVNYLQLDAENDANYDSIAALVKKKEEEWGVHPNVIFYLAVAPQLVPIIAPKLGALNLCKDKRATRIVVEKPFGHDLASAQELNTLLGQMFAEEQIFRIDHYLGKETVQNILALRFANALFEPVWNRNFIEHVQITAAESVGLEGRGGYYEHSGALRDMVQNHILQLICMIGMEAPVSFDANEIRNKKVDVLNAIRRIPKEEVHEYAVRGQYGPGWMKGSQVVGYREEKGVDPKSEVETYAAVKFYIDNWRWQGVPFYIRTGKFMHDKATHITLQFRPAPHYAFPTESAETWRPNRLTISIQPEMDIRIRFQAKRPGQNMTLDPVNMTFNYDEAYDDHTPEAYETLLLDVMEGDATLFMRADQVEAAWKVIMPILEVWNQRGPQDFPNYAPGSWGPEDAEALIARDGHAWINIPTPRG</sequence>
<evidence type="ECO:0000256" key="5">
    <source>
        <dbReference type="ARBA" id="ARBA00023002"/>
    </source>
</evidence>
<keyword evidence="6 7" id="KW-0119">Carbohydrate metabolism</keyword>
<dbReference type="HAMAP" id="MF_00966">
    <property type="entry name" value="G6PD"/>
    <property type="match status" value="1"/>
</dbReference>
<evidence type="ECO:0000256" key="7">
    <source>
        <dbReference type="HAMAP-Rule" id="MF_00966"/>
    </source>
</evidence>
<feature type="binding site" evidence="7">
    <location>
        <position position="50"/>
    </location>
    <ligand>
        <name>NADP(+)</name>
        <dbReference type="ChEBI" id="CHEBI:58349"/>
    </ligand>
</feature>
<proteinExistence type="inferred from homology"/>
<dbReference type="PIRSF" id="PIRSF000110">
    <property type="entry name" value="G6PD"/>
    <property type="match status" value="1"/>
</dbReference>
<dbReference type="GO" id="GO:0004345">
    <property type="term" value="F:glucose-6-phosphate dehydrogenase activity"/>
    <property type="evidence" value="ECO:0007669"/>
    <property type="project" value="UniProtKB-UniRule"/>
</dbReference>
<dbReference type="SUPFAM" id="SSF51735">
    <property type="entry name" value="NAD(P)-binding Rossmann-fold domains"/>
    <property type="match status" value="1"/>
</dbReference>
<keyword evidence="4 7" id="KW-0521">NADP</keyword>
<dbReference type="GO" id="GO:0005829">
    <property type="term" value="C:cytosol"/>
    <property type="evidence" value="ECO:0007669"/>
    <property type="project" value="TreeGrafter"/>
</dbReference>
<accession>A0A327R2R5</accession>
<dbReference type="PANTHER" id="PTHR23429:SF0">
    <property type="entry name" value="GLUCOSE-6-PHOSPHATE 1-DEHYDROGENASE"/>
    <property type="match status" value="1"/>
</dbReference>
<dbReference type="SUPFAM" id="SSF55347">
    <property type="entry name" value="Glyceraldehyde-3-phosphate dehydrogenase-like, C-terminal domain"/>
    <property type="match status" value="1"/>
</dbReference>
<comment type="caution">
    <text evidence="7">Lacks conserved residue(s) required for the propagation of feature annotation.</text>
</comment>
<evidence type="ECO:0000256" key="4">
    <source>
        <dbReference type="ARBA" id="ARBA00022857"/>
    </source>
</evidence>
<comment type="pathway">
    <text evidence="1 7">Carbohydrate degradation; pentose phosphate pathway; D-ribulose 5-phosphate from D-glucose 6-phosphate (oxidative stage): step 1/3.</text>
</comment>